<feature type="domain" description="Rad4 beta-hairpin" evidence="8">
    <location>
        <begin position="487"/>
        <end position="548"/>
    </location>
</feature>
<name>A0A9P4MRZ8_9PLEO</name>
<evidence type="ECO:0000259" key="8">
    <source>
        <dbReference type="SMART" id="SM01031"/>
    </source>
</evidence>
<dbReference type="Gene3D" id="3.90.260.10">
    <property type="entry name" value="Transglutaminase-like"/>
    <property type="match status" value="1"/>
</dbReference>
<dbReference type="PANTHER" id="PTHR12135">
    <property type="entry name" value="DNA REPAIR PROTEIN XP-C / RAD4"/>
    <property type="match status" value="1"/>
</dbReference>
<evidence type="ECO:0000256" key="2">
    <source>
        <dbReference type="ARBA" id="ARBA00009525"/>
    </source>
</evidence>
<evidence type="ECO:0000313" key="10">
    <source>
        <dbReference type="EMBL" id="KAF2203574.1"/>
    </source>
</evidence>
<feature type="compositionally biased region" description="Basic residues" evidence="6">
    <location>
        <begin position="508"/>
        <end position="517"/>
    </location>
</feature>
<comment type="subcellular location">
    <subcellularLocation>
        <location evidence="1">Nucleus</location>
    </subcellularLocation>
</comment>
<keyword evidence="3" id="KW-0227">DNA damage</keyword>
<comment type="similarity">
    <text evidence="2">Belongs to the XPC family.</text>
</comment>
<dbReference type="Pfam" id="PF03835">
    <property type="entry name" value="Rad4"/>
    <property type="match status" value="1"/>
</dbReference>
<feature type="region of interest" description="Disordered" evidence="6">
    <location>
        <begin position="504"/>
        <end position="527"/>
    </location>
</feature>
<gene>
    <name evidence="10" type="ORF">GQ43DRAFT_389726</name>
</gene>
<keyword evidence="4" id="KW-0234">DNA repair</keyword>
<dbReference type="Gene3D" id="2.20.20.110">
    <property type="entry name" value="Rad4, beta-hairpin domain BHD1"/>
    <property type="match status" value="1"/>
</dbReference>
<dbReference type="PANTHER" id="PTHR12135:SF0">
    <property type="entry name" value="DNA REPAIR PROTEIN COMPLEMENTING XP-C CELLS"/>
    <property type="match status" value="1"/>
</dbReference>
<dbReference type="Pfam" id="PF10405">
    <property type="entry name" value="BHD_3"/>
    <property type="match status" value="1"/>
</dbReference>
<feature type="domain" description="Rad4 beta-hairpin" evidence="9">
    <location>
        <begin position="555"/>
        <end position="629"/>
    </location>
</feature>
<dbReference type="GO" id="GO:0006298">
    <property type="term" value="P:mismatch repair"/>
    <property type="evidence" value="ECO:0007669"/>
    <property type="project" value="TreeGrafter"/>
</dbReference>
<dbReference type="GO" id="GO:0000111">
    <property type="term" value="C:nucleotide-excision repair factor 2 complex"/>
    <property type="evidence" value="ECO:0007669"/>
    <property type="project" value="TreeGrafter"/>
</dbReference>
<keyword evidence="11" id="KW-1185">Reference proteome</keyword>
<dbReference type="EMBL" id="ML993899">
    <property type="protein sequence ID" value="KAF2203574.1"/>
    <property type="molecule type" value="Genomic_DNA"/>
</dbReference>
<sequence>MDIDNEAAGRSPRMLQTVTDDSEVSDESDLEWEDALQQNEGEGEQQQNKEEPVISDVSITIGGDEGTKTTQRPRRKGITSVEKKLRLDIHKLHVLCLLYHVHRRNTWCNDETVQSTLRRLPSPKALNNLVPNPEFTQIQATTRFVDGIKELKQLWANRFTVNALGMHKPRWADADAEVQPVSDFDQLDDPMDRKDFRTAAHTLRGSQDVGAQLFCALLRGIGVEARLVCSLQCLPFNAAAQTLSPQASKSTARSAIVLDPYNNTQSLSPSKAKAISTPSRPKRMSRLERALGVRGVGFSAGVPPKPKKKYHTPYPVYWVEAFNPAAQKWIAIDPLSTSTVDRPEKLEPPLSYSQSSLVYAVGFEDDSTAKDVTRRYAKAYNAKTRKFRVESTPDGAKWWKRALKVFRRHAITDRDQVEDAALARKEASEGLPKNVQDFKGHPVYVLERHLRHNEVIHPKNQVGKVNLGTALNPKMEPIYRRRDVHIVHSADKWYRLGRDIKEGEQPLRHAKPRKSVRRSLSPDMGAGDGEKAGVGLYAFFQTELYVPPPVVRGRVPRNVYGNLDLYVPSMVPPGGVHIPHKNASKAARIIGVDYADAVTGFNFKGRHGTAVIQGVVVAEEYGEAMKAVLDAMEYAQEEEEIAHKSLEALRLWRRFLLGLRIYQRINAIEIDGEKGDVMQMEIDQADKKVVEQQQAGGFFPDAGSMEPAAPLGATRRLARTYEPEFAGGFQPDEAVGINEGGGFVPDEEPGGGFIPEDTEGGGFISSAVHADFGSSLLKNHKLSIREDEENMSTGAGFIQDSVPVPQAFIHDDTADGGFITEDAQDSGRFIPEEYTGKEIAAETYAFNDSATSAAAHAPATEIPKDGAPGSSPTPSKSDEETSDAGSLPLEDPDDEDADPEWLVDVT</sequence>
<feature type="compositionally biased region" description="Low complexity" evidence="6">
    <location>
        <begin position="37"/>
        <end position="46"/>
    </location>
</feature>
<dbReference type="GO" id="GO:0005737">
    <property type="term" value="C:cytoplasm"/>
    <property type="evidence" value="ECO:0007669"/>
    <property type="project" value="TreeGrafter"/>
</dbReference>
<dbReference type="SMART" id="SM01030">
    <property type="entry name" value="BHD_1"/>
    <property type="match status" value="1"/>
</dbReference>
<evidence type="ECO:0000256" key="1">
    <source>
        <dbReference type="ARBA" id="ARBA00004123"/>
    </source>
</evidence>
<organism evidence="10 11">
    <name type="scientific">Delitschia confertaspora ATCC 74209</name>
    <dbReference type="NCBI Taxonomy" id="1513339"/>
    <lineage>
        <taxon>Eukaryota</taxon>
        <taxon>Fungi</taxon>
        <taxon>Dikarya</taxon>
        <taxon>Ascomycota</taxon>
        <taxon>Pezizomycotina</taxon>
        <taxon>Dothideomycetes</taxon>
        <taxon>Pleosporomycetidae</taxon>
        <taxon>Pleosporales</taxon>
        <taxon>Delitschiaceae</taxon>
        <taxon>Delitschia</taxon>
    </lineage>
</organism>
<dbReference type="InterPro" id="IPR038765">
    <property type="entry name" value="Papain-like_cys_pep_sf"/>
</dbReference>
<proteinExistence type="inferred from homology"/>
<evidence type="ECO:0000256" key="3">
    <source>
        <dbReference type="ARBA" id="ARBA00022763"/>
    </source>
</evidence>
<dbReference type="SMART" id="SM01031">
    <property type="entry name" value="BHD_2"/>
    <property type="match status" value="1"/>
</dbReference>
<dbReference type="Proteomes" id="UP000799536">
    <property type="component" value="Unassembled WGS sequence"/>
</dbReference>
<evidence type="ECO:0000256" key="6">
    <source>
        <dbReference type="SAM" id="MobiDB-lite"/>
    </source>
</evidence>
<dbReference type="GO" id="GO:0003697">
    <property type="term" value="F:single-stranded DNA binding"/>
    <property type="evidence" value="ECO:0007669"/>
    <property type="project" value="TreeGrafter"/>
</dbReference>
<dbReference type="Gene3D" id="3.30.60.290">
    <property type="entry name" value="Rad4, beta-hairpin domain BHD2"/>
    <property type="match status" value="1"/>
</dbReference>
<dbReference type="GO" id="GO:0003684">
    <property type="term" value="F:damaged DNA binding"/>
    <property type="evidence" value="ECO:0007669"/>
    <property type="project" value="InterPro"/>
</dbReference>
<dbReference type="AlphaFoldDB" id="A0A9P4MRZ8"/>
<dbReference type="InterPro" id="IPR018326">
    <property type="entry name" value="Rad4_beta-hairpin_dom1"/>
</dbReference>
<evidence type="ECO:0000259" key="7">
    <source>
        <dbReference type="SMART" id="SM01030"/>
    </source>
</evidence>
<evidence type="ECO:0000256" key="5">
    <source>
        <dbReference type="ARBA" id="ARBA00023242"/>
    </source>
</evidence>
<comment type="caution">
    <text evidence="10">The sequence shown here is derived from an EMBL/GenBank/DDBJ whole genome shotgun (WGS) entry which is preliminary data.</text>
</comment>
<dbReference type="SMART" id="SM01032">
    <property type="entry name" value="BHD_3"/>
    <property type="match status" value="1"/>
</dbReference>
<feature type="compositionally biased region" description="Low complexity" evidence="6">
    <location>
        <begin position="850"/>
        <end position="860"/>
    </location>
</feature>
<protein>
    <submittedName>
        <fullName evidence="10">Rad4-domain-containing protein</fullName>
    </submittedName>
</protein>
<dbReference type="GO" id="GO:0006289">
    <property type="term" value="P:nucleotide-excision repair"/>
    <property type="evidence" value="ECO:0007669"/>
    <property type="project" value="InterPro"/>
</dbReference>
<reference evidence="10" key="1">
    <citation type="journal article" date="2020" name="Stud. Mycol.">
        <title>101 Dothideomycetes genomes: a test case for predicting lifestyles and emergence of pathogens.</title>
        <authorList>
            <person name="Haridas S."/>
            <person name="Albert R."/>
            <person name="Binder M."/>
            <person name="Bloem J."/>
            <person name="Labutti K."/>
            <person name="Salamov A."/>
            <person name="Andreopoulos B."/>
            <person name="Baker S."/>
            <person name="Barry K."/>
            <person name="Bills G."/>
            <person name="Bluhm B."/>
            <person name="Cannon C."/>
            <person name="Castanera R."/>
            <person name="Culley D."/>
            <person name="Daum C."/>
            <person name="Ezra D."/>
            <person name="Gonzalez J."/>
            <person name="Henrissat B."/>
            <person name="Kuo A."/>
            <person name="Liang C."/>
            <person name="Lipzen A."/>
            <person name="Lutzoni F."/>
            <person name="Magnuson J."/>
            <person name="Mondo S."/>
            <person name="Nolan M."/>
            <person name="Ohm R."/>
            <person name="Pangilinan J."/>
            <person name="Park H.-J."/>
            <person name="Ramirez L."/>
            <person name="Alfaro M."/>
            <person name="Sun H."/>
            <person name="Tritt A."/>
            <person name="Yoshinaga Y."/>
            <person name="Zwiers L.-H."/>
            <person name="Turgeon B."/>
            <person name="Goodwin S."/>
            <person name="Spatafora J."/>
            <person name="Crous P."/>
            <person name="Grigoriev I."/>
        </authorList>
    </citation>
    <scope>NUCLEOTIDE SEQUENCE</scope>
    <source>
        <strain evidence="10">ATCC 74209</strain>
    </source>
</reference>
<dbReference type="InterPro" id="IPR018325">
    <property type="entry name" value="Rad4/PNGase_transGLS-fold"/>
</dbReference>
<feature type="domain" description="Rad4 beta-hairpin" evidence="7">
    <location>
        <begin position="427"/>
        <end position="485"/>
    </location>
</feature>
<dbReference type="InterPro" id="IPR018327">
    <property type="entry name" value="BHD_2"/>
</dbReference>
<dbReference type="SUPFAM" id="SSF54001">
    <property type="entry name" value="Cysteine proteinases"/>
    <property type="match status" value="1"/>
</dbReference>
<dbReference type="Pfam" id="PF10404">
    <property type="entry name" value="BHD_2"/>
    <property type="match status" value="1"/>
</dbReference>
<dbReference type="InterPro" id="IPR036985">
    <property type="entry name" value="Transglutaminase-like_sf"/>
</dbReference>
<feature type="compositionally biased region" description="Acidic residues" evidence="6">
    <location>
        <begin position="20"/>
        <end position="34"/>
    </location>
</feature>
<dbReference type="InterPro" id="IPR042488">
    <property type="entry name" value="Rad4_BHD3_sf"/>
</dbReference>
<dbReference type="FunFam" id="3.30.70.2460:FF:000001">
    <property type="entry name" value="DNA repair protein Rad4 family"/>
    <property type="match status" value="1"/>
</dbReference>
<feature type="region of interest" description="Disordered" evidence="6">
    <location>
        <begin position="850"/>
        <end position="906"/>
    </location>
</feature>
<dbReference type="Gene3D" id="3.30.70.2460">
    <property type="entry name" value="Rad4, beta-hairpin domain BHD3"/>
    <property type="match status" value="1"/>
</dbReference>
<accession>A0A9P4MRZ8</accession>
<dbReference type="InterPro" id="IPR018328">
    <property type="entry name" value="Rad4_beta-hairpin_dom3"/>
</dbReference>
<keyword evidence="5" id="KW-0539">Nucleus</keyword>
<dbReference type="OrthoDB" id="300780at2759"/>
<dbReference type="Pfam" id="PF10403">
    <property type="entry name" value="BHD_1"/>
    <property type="match status" value="1"/>
</dbReference>
<evidence type="ECO:0000313" key="11">
    <source>
        <dbReference type="Proteomes" id="UP000799536"/>
    </source>
</evidence>
<evidence type="ECO:0000256" key="4">
    <source>
        <dbReference type="ARBA" id="ARBA00023204"/>
    </source>
</evidence>
<evidence type="ECO:0000259" key="9">
    <source>
        <dbReference type="SMART" id="SM01032"/>
    </source>
</evidence>
<dbReference type="InterPro" id="IPR004583">
    <property type="entry name" value="DNA_repair_Rad4"/>
</dbReference>
<feature type="region of interest" description="Disordered" evidence="6">
    <location>
        <begin position="1"/>
        <end position="77"/>
    </location>
</feature>
<feature type="compositionally biased region" description="Acidic residues" evidence="6">
    <location>
        <begin position="890"/>
        <end position="906"/>
    </location>
</feature>
<dbReference type="GO" id="GO:0071942">
    <property type="term" value="C:XPC complex"/>
    <property type="evidence" value="ECO:0007669"/>
    <property type="project" value="TreeGrafter"/>
</dbReference>